<evidence type="ECO:0000313" key="1">
    <source>
        <dbReference type="EMBL" id="KAJ0091616.1"/>
    </source>
</evidence>
<reference evidence="2" key="1">
    <citation type="journal article" date="2023" name="G3 (Bethesda)">
        <title>Genome assembly and association tests identify interacting loci associated with vigor, precocity, and sex in interspecific pistachio rootstocks.</title>
        <authorList>
            <person name="Palmer W."/>
            <person name="Jacygrad E."/>
            <person name="Sagayaradj S."/>
            <person name="Cavanaugh K."/>
            <person name="Han R."/>
            <person name="Bertier L."/>
            <person name="Beede B."/>
            <person name="Kafkas S."/>
            <person name="Golino D."/>
            <person name="Preece J."/>
            <person name="Michelmore R."/>
        </authorList>
    </citation>
    <scope>NUCLEOTIDE SEQUENCE [LARGE SCALE GENOMIC DNA]</scope>
</reference>
<name>A0ACC1AY37_9ROSI</name>
<organism evidence="1 2">
    <name type="scientific">Pistacia atlantica</name>
    <dbReference type="NCBI Taxonomy" id="434234"/>
    <lineage>
        <taxon>Eukaryota</taxon>
        <taxon>Viridiplantae</taxon>
        <taxon>Streptophyta</taxon>
        <taxon>Embryophyta</taxon>
        <taxon>Tracheophyta</taxon>
        <taxon>Spermatophyta</taxon>
        <taxon>Magnoliopsida</taxon>
        <taxon>eudicotyledons</taxon>
        <taxon>Gunneridae</taxon>
        <taxon>Pentapetalae</taxon>
        <taxon>rosids</taxon>
        <taxon>malvids</taxon>
        <taxon>Sapindales</taxon>
        <taxon>Anacardiaceae</taxon>
        <taxon>Pistacia</taxon>
    </lineage>
</organism>
<comment type="caution">
    <text evidence="1">The sequence shown here is derived from an EMBL/GenBank/DDBJ whole genome shotgun (WGS) entry which is preliminary data.</text>
</comment>
<sequence>MMLMSSGDPTTRNVAVCCTS</sequence>
<protein>
    <submittedName>
        <fullName evidence="1">Uncharacterized protein</fullName>
    </submittedName>
</protein>
<proteinExistence type="predicted"/>
<evidence type="ECO:0000313" key="2">
    <source>
        <dbReference type="Proteomes" id="UP001164250"/>
    </source>
</evidence>
<dbReference type="Proteomes" id="UP001164250">
    <property type="component" value="Chromosome 8"/>
</dbReference>
<dbReference type="EMBL" id="CM047904">
    <property type="protein sequence ID" value="KAJ0091616.1"/>
    <property type="molecule type" value="Genomic_DNA"/>
</dbReference>
<accession>A0ACC1AY37</accession>
<keyword evidence="2" id="KW-1185">Reference proteome</keyword>
<gene>
    <name evidence="1" type="ORF">Patl1_14312</name>
</gene>